<gene>
    <name evidence="2" type="ORF">GCM10011495_19530</name>
</gene>
<comment type="caution">
    <text evidence="2">The sequence shown here is derived from an EMBL/GenBank/DDBJ whole genome shotgun (WGS) entry which is preliminary data.</text>
</comment>
<name>A0ABQ2A4U7_9BACT</name>
<protein>
    <submittedName>
        <fullName evidence="2">Uncharacterized protein</fullName>
    </submittedName>
</protein>
<accession>A0ABQ2A4U7</accession>
<dbReference type="Proteomes" id="UP000637774">
    <property type="component" value="Unassembled WGS sequence"/>
</dbReference>
<dbReference type="EMBL" id="BMGY01000015">
    <property type="protein sequence ID" value="GGH85393.1"/>
    <property type="molecule type" value="Genomic_DNA"/>
</dbReference>
<keyword evidence="3" id="KW-1185">Reference proteome</keyword>
<feature type="signal peptide" evidence="1">
    <location>
        <begin position="1"/>
        <end position="23"/>
    </location>
</feature>
<evidence type="ECO:0000313" key="3">
    <source>
        <dbReference type="Proteomes" id="UP000637774"/>
    </source>
</evidence>
<evidence type="ECO:0000256" key="1">
    <source>
        <dbReference type="SAM" id="SignalP"/>
    </source>
</evidence>
<sequence length="140" mass="15309">MPIRSLRMYLLLAALGCSRFALAQSAVPKLGRDTVFAVHKLFREKRASGNGLLAAGDSAASSTKYVQQSASSTRVEKRPDALGSAAFFGVGALKTSRYSVENEASVLKLYAEGWGLPPDIRRKLRRKHFHRTSRDVLSGQ</sequence>
<feature type="chain" id="PRO_5045039749" evidence="1">
    <location>
        <begin position="24"/>
        <end position="140"/>
    </location>
</feature>
<proteinExistence type="predicted"/>
<keyword evidence="1" id="KW-0732">Signal</keyword>
<evidence type="ECO:0000313" key="2">
    <source>
        <dbReference type="EMBL" id="GGH85393.1"/>
    </source>
</evidence>
<organism evidence="2 3">
    <name type="scientific">Hymenobacter frigidus</name>
    <dbReference type="NCBI Taxonomy" id="1524095"/>
    <lineage>
        <taxon>Bacteria</taxon>
        <taxon>Pseudomonadati</taxon>
        <taxon>Bacteroidota</taxon>
        <taxon>Cytophagia</taxon>
        <taxon>Cytophagales</taxon>
        <taxon>Hymenobacteraceae</taxon>
        <taxon>Hymenobacter</taxon>
    </lineage>
</organism>
<reference evidence="3" key="1">
    <citation type="journal article" date="2019" name="Int. J. Syst. Evol. Microbiol.">
        <title>The Global Catalogue of Microorganisms (GCM) 10K type strain sequencing project: providing services to taxonomists for standard genome sequencing and annotation.</title>
        <authorList>
            <consortium name="The Broad Institute Genomics Platform"/>
            <consortium name="The Broad Institute Genome Sequencing Center for Infectious Disease"/>
            <person name="Wu L."/>
            <person name="Ma J."/>
        </authorList>
    </citation>
    <scope>NUCLEOTIDE SEQUENCE [LARGE SCALE GENOMIC DNA]</scope>
    <source>
        <strain evidence="3">CGMCC 1.14966</strain>
    </source>
</reference>